<dbReference type="EMBL" id="KZ613963">
    <property type="protein sequence ID" value="PMD31293.1"/>
    <property type="molecule type" value="Genomic_DNA"/>
</dbReference>
<dbReference type="PANTHER" id="PTHR10622:SF10">
    <property type="entry name" value="HET DOMAIN-CONTAINING PROTEIN"/>
    <property type="match status" value="1"/>
</dbReference>
<accession>A0A2J6QYF0</accession>
<evidence type="ECO:0000259" key="2">
    <source>
        <dbReference type="Pfam" id="PF26640"/>
    </source>
</evidence>
<dbReference type="OrthoDB" id="674604at2759"/>
<sequence>MRLLNTTTLQLEEFWDSNIPKKYAILSHTWGKEEVSFQDIKNLDSTSQLVGFSKIQACCEQAVKDDLKWAWIDTCCIDKSSSAELSESINSMFRWYEKATICYAYLSDVAAGSDLQGPESSFFKSRWFTRGWTLQELIAPREVEFFSNDWNKLGSRSQLSKEISQITRIGQDVLRENNKKALQRKSIAQKMSWASRRETTRSEDTAYCLLGLFEVNMALLYGEGANAFIRLQKKILKRSNDQSLFAWTAPKSEGVSGSELLLAGFLASSPAYFEHSHDYIPNNHPSQLLRLIRPYSMTNMGLCIDIPLFEVPGNENQFMIVLLCSSTSAKEKNGYIGLFVFVDEPGLFQSRGLFGSKHISDWCKARRDAYQGPTALRATSFDVDRIGPYLKIDWDARHRGIKAHVGTLYVPQNSSALSR</sequence>
<protein>
    <submittedName>
        <fullName evidence="3">HET-domain-containing protein</fullName>
    </submittedName>
</protein>
<dbReference type="PANTHER" id="PTHR10622">
    <property type="entry name" value="HET DOMAIN-CONTAINING PROTEIN"/>
    <property type="match status" value="1"/>
</dbReference>
<name>A0A2J6QYF0_HYAVF</name>
<keyword evidence="4" id="KW-1185">Reference proteome</keyword>
<evidence type="ECO:0000313" key="3">
    <source>
        <dbReference type="EMBL" id="PMD31293.1"/>
    </source>
</evidence>
<dbReference type="AlphaFoldDB" id="A0A2J6QYF0"/>
<dbReference type="Pfam" id="PF06985">
    <property type="entry name" value="HET"/>
    <property type="match status" value="1"/>
</dbReference>
<evidence type="ECO:0000259" key="1">
    <source>
        <dbReference type="Pfam" id="PF06985"/>
    </source>
</evidence>
<dbReference type="STRING" id="1149755.A0A2J6QYF0"/>
<dbReference type="InterPro" id="IPR010730">
    <property type="entry name" value="HET"/>
</dbReference>
<proteinExistence type="predicted"/>
<reference evidence="3 4" key="1">
    <citation type="submission" date="2016-04" db="EMBL/GenBank/DDBJ databases">
        <title>A degradative enzymes factory behind the ericoid mycorrhizal symbiosis.</title>
        <authorList>
            <consortium name="DOE Joint Genome Institute"/>
            <person name="Martino E."/>
            <person name="Morin E."/>
            <person name="Grelet G."/>
            <person name="Kuo A."/>
            <person name="Kohler A."/>
            <person name="Daghino S."/>
            <person name="Barry K."/>
            <person name="Choi C."/>
            <person name="Cichocki N."/>
            <person name="Clum A."/>
            <person name="Copeland A."/>
            <person name="Hainaut M."/>
            <person name="Haridas S."/>
            <person name="Labutti K."/>
            <person name="Lindquist E."/>
            <person name="Lipzen A."/>
            <person name="Khouja H.-R."/>
            <person name="Murat C."/>
            <person name="Ohm R."/>
            <person name="Olson A."/>
            <person name="Spatafora J."/>
            <person name="Veneault-Fourrey C."/>
            <person name="Henrissat B."/>
            <person name="Grigoriev I."/>
            <person name="Martin F."/>
            <person name="Perotto S."/>
        </authorList>
    </citation>
    <scope>NUCLEOTIDE SEQUENCE [LARGE SCALE GENOMIC DNA]</scope>
    <source>
        <strain evidence="3 4">F</strain>
    </source>
</reference>
<feature type="domain" description="Heterokaryon incompatibility" evidence="1">
    <location>
        <begin position="23"/>
        <end position="113"/>
    </location>
</feature>
<dbReference type="Pfam" id="PF26640">
    <property type="entry name" value="DUF8212"/>
    <property type="match status" value="1"/>
</dbReference>
<organism evidence="3 4">
    <name type="scientific">Hyaloscypha variabilis (strain UAMH 11265 / GT02V1 / F)</name>
    <name type="common">Meliniomyces variabilis</name>
    <dbReference type="NCBI Taxonomy" id="1149755"/>
    <lineage>
        <taxon>Eukaryota</taxon>
        <taxon>Fungi</taxon>
        <taxon>Dikarya</taxon>
        <taxon>Ascomycota</taxon>
        <taxon>Pezizomycotina</taxon>
        <taxon>Leotiomycetes</taxon>
        <taxon>Helotiales</taxon>
        <taxon>Hyaloscyphaceae</taxon>
        <taxon>Hyaloscypha</taxon>
        <taxon>Hyaloscypha variabilis</taxon>
    </lineage>
</organism>
<evidence type="ECO:0000313" key="4">
    <source>
        <dbReference type="Proteomes" id="UP000235786"/>
    </source>
</evidence>
<feature type="domain" description="DUF8212" evidence="2">
    <location>
        <begin position="226"/>
        <end position="249"/>
    </location>
</feature>
<dbReference type="Proteomes" id="UP000235786">
    <property type="component" value="Unassembled WGS sequence"/>
</dbReference>
<dbReference type="InterPro" id="IPR058525">
    <property type="entry name" value="DUF8212"/>
</dbReference>
<gene>
    <name evidence="3" type="ORF">L207DRAFT_442332</name>
</gene>